<evidence type="ECO:0000256" key="3">
    <source>
        <dbReference type="ARBA" id="ARBA00023002"/>
    </source>
</evidence>
<keyword evidence="2" id="KW-0521">NADP</keyword>
<reference evidence="4 5" key="1">
    <citation type="submission" date="2019-03" db="EMBL/GenBank/DDBJ databases">
        <title>Nematode-trapping fungi genome.</title>
        <authorList>
            <person name="Vidal-Diez De Ulzurrun G."/>
        </authorList>
    </citation>
    <scope>NUCLEOTIDE SEQUENCE [LARGE SCALE GENOMIC DNA]</scope>
    <source>
        <strain evidence="4 5">TWF154</strain>
    </source>
</reference>
<name>A0A7C8KPG8_ORBOL</name>
<gene>
    <name evidence="4" type="ORF">EYR41_002923</name>
</gene>
<dbReference type="InterPro" id="IPR036291">
    <property type="entry name" value="NAD(P)-bd_dom_sf"/>
</dbReference>
<protein>
    <submittedName>
        <fullName evidence="4">Uncharacterized protein</fullName>
    </submittedName>
</protein>
<dbReference type="SUPFAM" id="SSF51735">
    <property type="entry name" value="NAD(P)-binding Rossmann-fold domains"/>
    <property type="match status" value="1"/>
</dbReference>
<evidence type="ECO:0000313" key="4">
    <source>
        <dbReference type="EMBL" id="TGJ70912.1"/>
    </source>
</evidence>
<proteinExistence type="inferred from homology"/>
<dbReference type="OrthoDB" id="1933717at2759"/>
<dbReference type="PANTHER" id="PTHR43963:SF6">
    <property type="entry name" value="CHAIN DEHYDROGENASE FAMILY PROTEIN, PUTATIVE (AFU_ORTHOLOGUE AFUA_3G15350)-RELATED"/>
    <property type="match status" value="1"/>
</dbReference>
<dbReference type="PANTHER" id="PTHR43963">
    <property type="entry name" value="CARBONYL REDUCTASE 1-RELATED"/>
    <property type="match status" value="1"/>
</dbReference>
<organism evidence="4 5">
    <name type="scientific">Orbilia oligospora</name>
    <name type="common">Nematode-trapping fungus</name>
    <name type="synonym">Arthrobotrys oligospora</name>
    <dbReference type="NCBI Taxonomy" id="2813651"/>
    <lineage>
        <taxon>Eukaryota</taxon>
        <taxon>Fungi</taxon>
        <taxon>Dikarya</taxon>
        <taxon>Ascomycota</taxon>
        <taxon>Pezizomycotina</taxon>
        <taxon>Orbiliomycetes</taxon>
        <taxon>Orbiliales</taxon>
        <taxon>Orbiliaceae</taxon>
        <taxon>Orbilia</taxon>
    </lineage>
</organism>
<dbReference type="GO" id="GO:0016491">
    <property type="term" value="F:oxidoreductase activity"/>
    <property type="evidence" value="ECO:0007669"/>
    <property type="project" value="UniProtKB-KW"/>
</dbReference>
<evidence type="ECO:0000256" key="1">
    <source>
        <dbReference type="ARBA" id="ARBA00006484"/>
    </source>
</evidence>
<evidence type="ECO:0000256" key="2">
    <source>
        <dbReference type="ARBA" id="ARBA00022857"/>
    </source>
</evidence>
<sequence length="338" mass="37478">MRGCRKIVVVTDASRGLGDRIVRAMLHNTRQPLTIYMTNTSLKSENYPVNLNDDQGTVKALEESGSEIRYEEVDPTCLNSITAFRHRLQIAHGTSHGTKPLSILVNSPAQEFENAQKAAKLGYFGPKNMSNILLPIMKRDGNSRIVNVSVGGGGAGYWIWKADLADRFELRNLSTEVLDTLVRKYVRDAANGELVEQGWAKRLDVKGPQSHLYIIPRMALGAYTHLLARENPDVLINASGGDSFKFLKHVYGGAITPTFLALGDLKGVSGRYWIAGKPVDWENNQYKPQGTDKVLSWKKPDKVKVSELSPSELEAPTPRPEKSFTWVSFKPNTLGPDS</sequence>
<evidence type="ECO:0000313" key="5">
    <source>
        <dbReference type="Proteomes" id="UP000297595"/>
    </source>
</evidence>
<accession>A0A7C8KPG8</accession>
<dbReference type="Proteomes" id="UP000297595">
    <property type="component" value="Unassembled WGS sequence"/>
</dbReference>
<dbReference type="AlphaFoldDB" id="A0A7C8KPG8"/>
<comment type="caution">
    <text evidence="4">The sequence shown here is derived from an EMBL/GenBank/DDBJ whole genome shotgun (WGS) entry which is preliminary data.</text>
</comment>
<dbReference type="EMBL" id="SOZJ01000002">
    <property type="protein sequence ID" value="TGJ70912.1"/>
    <property type="molecule type" value="Genomic_DNA"/>
</dbReference>
<comment type="similarity">
    <text evidence="1">Belongs to the short-chain dehydrogenases/reductases (SDR) family.</text>
</comment>
<dbReference type="Gene3D" id="3.40.50.720">
    <property type="entry name" value="NAD(P)-binding Rossmann-like Domain"/>
    <property type="match status" value="1"/>
</dbReference>
<keyword evidence="3" id="KW-0560">Oxidoreductase</keyword>